<evidence type="ECO:0000313" key="2">
    <source>
        <dbReference type="EMBL" id="WCO67857.1"/>
    </source>
</evidence>
<proteinExistence type="predicted"/>
<dbReference type="RefSeq" id="WP_272737375.1">
    <property type="nucleotide sequence ID" value="NZ_CP116942.1"/>
</dbReference>
<keyword evidence="1" id="KW-0472">Membrane</keyword>
<evidence type="ECO:0000313" key="3">
    <source>
        <dbReference type="Proteomes" id="UP001216390"/>
    </source>
</evidence>
<keyword evidence="3" id="KW-1185">Reference proteome</keyword>
<dbReference type="KEGG" id="ima:PO878_03855"/>
<gene>
    <name evidence="2" type="ORF">PO878_03855</name>
</gene>
<feature type="transmembrane region" description="Helical" evidence="1">
    <location>
        <begin position="34"/>
        <end position="53"/>
    </location>
</feature>
<dbReference type="AlphaFoldDB" id="A0AAE9Y798"/>
<reference evidence="2" key="1">
    <citation type="submission" date="2023-01" db="EMBL/GenBank/DDBJ databases">
        <title>The diversity of Class Acidimicrobiia in South China Sea sediment environments and the proposal of Iamia marina sp. nov., a novel species of the genus Iamia.</title>
        <authorList>
            <person name="He Y."/>
            <person name="Tian X."/>
        </authorList>
    </citation>
    <scope>NUCLEOTIDE SEQUENCE</scope>
    <source>
        <strain evidence="2">DSM 19957</strain>
    </source>
</reference>
<name>A0AAE9Y798_9ACTN</name>
<protein>
    <submittedName>
        <fullName evidence="2">Uncharacterized protein</fullName>
    </submittedName>
</protein>
<feature type="transmembrane region" description="Helical" evidence="1">
    <location>
        <begin position="9"/>
        <end position="28"/>
    </location>
</feature>
<keyword evidence="1" id="KW-1133">Transmembrane helix</keyword>
<accession>A0AAE9Y798</accession>
<organism evidence="2 3">
    <name type="scientific">Iamia majanohamensis</name>
    <dbReference type="NCBI Taxonomy" id="467976"/>
    <lineage>
        <taxon>Bacteria</taxon>
        <taxon>Bacillati</taxon>
        <taxon>Actinomycetota</taxon>
        <taxon>Acidimicrobiia</taxon>
        <taxon>Acidimicrobiales</taxon>
        <taxon>Iamiaceae</taxon>
        <taxon>Iamia</taxon>
    </lineage>
</organism>
<dbReference type="EMBL" id="CP116942">
    <property type="protein sequence ID" value="WCO67857.1"/>
    <property type="molecule type" value="Genomic_DNA"/>
</dbReference>
<evidence type="ECO:0000256" key="1">
    <source>
        <dbReference type="SAM" id="Phobius"/>
    </source>
</evidence>
<dbReference type="Proteomes" id="UP001216390">
    <property type="component" value="Chromosome"/>
</dbReference>
<keyword evidence="1" id="KW-0812">Transmembrane</keyword>
<sequence length="61" mass="6606">MSRYPLTRGALAMTLLGWSGGLTVYGGWLAGVLALQVVTPVLAAAVGGWVAWFRQQDRRRC</sequence>